<dbReference type="PANTHER" id="PTHR22768:SF0">
    <property type="entry name" value="DNA REPLICATION COMPLEX GINS PROTEIN PSF3"/>
    <property type="match status" value="1"/>
</dbReference>
<comment type="similarity">
    <text evidence="2 6">Belongs to the GINS3/PSF3 family.</text>
</comment>
<evidence type="ECO:0000256" key="1">
    <source>
        <dbReference type="ARBA" id="ARBA00004123"/>
    </source>
</evidence>
<dbReference type="Pfam" id="PF22466">
    <property type="entry name" value="PSF3_N"/>
    <property type="match status" value="1"/>
</dbReference>
<comment type="subcellular location">
    <subcellularLocation>
        <location evidence="1 6">Nucleus</location>
    </subcellularLocation>
</comment>
<dbReference type="Pfam" id="PF05916">
    <property type="entry name" value="Sld5"/>
    <property type="match status" value="1"/>
</dbReference>
<evidence type="ECO:0000256" key="4">
    <source>
        <dbReference type="ARBA" id="ARBA00023242"/>
    </source>
</evidence>
<evidence type="ECO:0000256" key="2">
    <source>
        <dbReference type="ARBA" id="ARBA00006343"/>
    </source>
</evidence>
<name>A0A6P7SIQ3_9MOLL</name>
<dbReference type="SUPFAM" id="SSF158573">
    <property type="entry name" value="GINS helical bundle-like"/>
    <property type="match status" value="1"/>
</dbReference>
<keyword evidence="7" id="KW-1185">Reference proteome</keyword>
<dbReference type="InterPro" id="IPR010492">
    <property type="entry name" value="GINS_Psf3"/>
</dbReference>
<dbReference type="AlphaFoldDB" id="A0A6P7SIQ3"/>
<proteinExistence type="inferred from homology"/>
<dbReference type="RefSeq" id="XP_029638105.1">
    <property type="nucleotide sequence ID" value="XM_029782245.2"/>
</dbReference>
<dbReference type="PANTHER" id="PTHR22768">
    <property type="entry name" value="DNA REPLICATION COMPLEX GINS PROTEIN PSF3"/>
    <property type="match status" value="1"/>
</dbReference>
<comment type="function">
    <text evidence="6">The GINS complex plays an essential role in the initiation of DNA replication.</text>
</comment>
<organism evidence="7 8">
    <name type="scientific">Octopus sinensis</name>
    <name type="common">East Asian common octopus</name>
    <dbReference type="NCBI Taxonomy" id="2607531"/>
    <lineage>
        <taxon>Eukaryota</taxon>
        <taxon>Metazoa</taxon>
        <taxon>Spiralia</taxon>
        <taxon>Lophotrochozoa</taxon>
        <taxon>Mollusca</taxon>
        <taxon>Cephalopoda</taxon>
        <taxon>Coleoidea</taxon>
        <taxon>Octopodiformes</taxon>
        <taxon>Octopoda</taxon>
        <taxon>Incirrata</taxon>
        <taxon>Octopodidae</taxon>
        <taxon>Octopus</taxon>
    </lineage>
</organism>
<dbReference type="CDD" id="cd21693">
    <property type="entry name" value="GINS_B_Psf3"/>
    <property type="match status" value="1"/>
</dbReference>
<evidence type="ECO:0000256" key="3">
    <source>
        <dbReference type="ARBA" id="ARBA00022705"/>
    </source>
</evidence>
<gene>
    <name evidence="8" type="primary">LOC115213311</name>
</gene>
<comment type="subunit">
    <text evidence="6">Component of the GINS complex.</text>
</comment>
<sequence>MSSAQSGLASTSSKYFDIDDILASQEHIPSKIEMTLYRLGFLDPSSDEKDIKPGTKLEFPFWLAQALCSQKRHIISVELPKPYRIGYREVMMADASVVNLHKLGPYFYDLGCKLRYFPFTEIDDVAKSLLDTFQVRFRKILDASQSSLNEDTSSLTATLDSTEKFLFHTGLKSLNDFQSWETRRAEKLTSSEMVRVYRKRKREND</sequence>
<dbReference type="GO" id="GO:1902975">
    <property type="term" value="P:mitotic DNA replication initiation"/>
    <property type="evidence" value="ECO:0007669"/>
    <property type="project" value="TreeGrafter"/>
</dbReference>
<evidence type="ECO:0000313" key="7">
    <source>
        <dbReference type="Proteomes" id="UP000515154"/>
    </source>
</evidence>
<evidence type="ECO:0000256" key="5">
    <source>
        <dbReference type="ARBA" id="ARBA00045258"/>
    </source>
</evidence>
<dbReference type="InterPro" id="IPR038437">
    <property type="entry name" value="GINS_Psf3_sf"/>
</dbReference>
<keyword evidence="3 6" id="KW-0235">DNA replication</keyword>
<accession>A0A6P7SIQ3</accession>
<dbReference type="InterPro" id="IPR036224">
    <property type="entry name" value="GINS_bundle-like_dom_sf"/>
</dbReference>
<dbReference type="SUPFAM" id="SSF160059">
    <property type="entry name" value="PriA/YqbF domain"/>
    <property type="match status" value="1"/>
</dbReference>
<evidence type="ECO:0000313" key="8">
    <source>
        <dbReference type="RefSeq" id="XP_029638105.1"/>
    </source>
</evidence>
<dbReference type="GO" id="GO:0000811">
    <property type="term" value="C:GINS complex"/>
    <property type="evidence" value="ECO:0007669"/>
    <property type="project" value="UniProtKB-UniRule"/>
</dbReference>
<protein>
    <recommendedName>
        <fullName evidence="6">DNA replication complex GINS protein PSF3</fullName>
    </recommendedName>
</protein>
<keyword evidence="4 6" id="KW-0539">Nucleus</keyword>
<reference evidence="8" key="1">
    <citation type="submission" date="2025-08" db="UniProtKB">
        <authorList>
            <consortium name="RefSeq"/>
        </authorList>
    </citation>
    <scope>IDENTIFICATION</scope>
</reference>
<dbReference type="Gene3D" id="1.20.58.2050">
    <property type="match status" value="1"/>
</dbReference>
<dbReference type="CDD" id="cd11713">
    <property type="entry name" value="GINS_A_psf3"/>
    <property type="match status" value="1"/>
</dbReference>
<dbReference type="KEGG" id="osn:115213311"/>
<dbReference type="InterPro" id="IPR021151">
    <property type="entry name" value="GINS_A"/>
</dbReference>
<dbReference type="Proteomes" id="UP000515154">
    <property type="component" value="Linkage group LG6"/>
</dbReference>
<dbReference type="InterPro" id="IPR055221">
    <property type="entry name" value="PSF3_N"/>
</dbReference>
<comment type="function">
    <text evidence="5">Required for correct functioning of the GINS complex, a complex that plays an essential role in the initiation of DNA replication, and progression of DNA replication forks. GINS complex is a core component of CDC45-MCM-GINS (CMG) helicase, the molecular machine that unwinds template DNA during replication, and around which the replisome is built.</text>
</comment>
<evidence type="ECO:0000256" key="6">
    <source>
        <dbReference type="RuleBase" id="RU367161"/>
    </source>
</evidence>